<dbReference type="eggNOG" id="COG0359">
    <property type="taxonomic scope" value="Bacteria"/>
</dbReference>
<reference evidence="2 3" key="1">
    <citation type="submission" date="2007-01" db="EMBL/GenBank/DDBJ databases">
        <authorList>
            <person name="Haygood M."/>
            <person name="Podell S."/>
            <person name="Anderson C."/>
            <person name="Hopkinson B."/>
            <person name="Roe K."/>
            <person name="Barbeau K."/>
            <person name="Gaasterland T."/>
            <person name="Ferriera S."/>
            <person name="Johnson J."/>
            <person name="Kravitz S."/>
            <person name="Beeson K."/>
            <person name="Sutton G."/>
            <person name="Rogers Y.-H."/>
            <person name="Friedman R."/>
            <person name="Frazier M."/>
            <person name="Venter J.C."/>
        </authorList>
    </citation>
    <scope>NUCLEOTIDE SEQUENCE [LARGE SCALE GENOMIC DNA]</scope>
    <source>
        <strain evidence="2 3">ATCC 23134</strain>
    </source>
</reference>
<comment type="caution">
    <text evidence="2">The sequence shown here is derived from an EMBL/GenBank/DDBJ whole genome shotgun (WGS) entry which is preliminary data.</text>
</comment>
<gene>
    <name evidence="2" type="ORF">M23134_05878</name>
</gene>
<accession>A1ZWT1</accession>
<evidence type="ECO:0000313" key="2">
    <source>
        <dbReference type="EMBL" id="EAY25108.1"/>
    </source>
</evidence>
<keyword evidence="3" id="KW-1185">Reference proteome</keyword>
<dbReference type="Gene3D" id="3.10.430.100">
    <property type="entry name" value="Ribosomal protein L9, C-terminal domain"/>
    <property type="match status" value="1"/>
</dbReference>
<evidence type="ECO:0000259" key="1">
    <source>
        <dbReference type="Pfam" id="PF03948"/>
    </source>
</evidence>
<evidence type="ECO:0000313" key="3">
    <source>
        <dbReference type="Proteomes" id="UP000004095"/>
    </source>
</evidence>
<protein>
    <submittedName>
        <fullName evidence="2">Ribosomal protein L9, C-terminal domain</fullName>
    </submittedName>
</protein>
<dbReference type="Pfam" id="PF03948">
    <property type="entry name" value="Ribosomal_L9_C"/>
    <property type="match status" value="1"/>
</dbReference>
<name>A1ZWT1_MICM2</name>
<sequence>MAEKIGDLVLEIPAKASETGKIFGSVTSTQLSAALAKANPEFEDIDRRKISFDSKSVKTLGEYEATLDLHREVKHTIKFKVVISE</sequence>
<dbReference type="GO" id="GO:0005840">
    <property type="term" value="C:ribosome"/>
    <property type="evidence" value="ECO:0007669"/>
    <property type="project" value="UniProtKB-KW"/>
</dbReference>
<keyword evidence="2" id="KW-0687">Ribonucleoprotein</keyword>
<keyword evidence="2" id="KW-0689">Ribosomal protein</keyword>
<dbReference type="InterPro" id="IPR036791">
    <property type="entry name" value="Ribosomal_bL9_C_sf"/>
</dbReference>
<dbReference type="EMBL" id="AAWS01000054">
    <property type="protein sequence ID" value="EAY25108.1"/>
    <property type="molecule type" value="Genomic_DNA"/>
</dbReference>
<dbReference type="Proteomes" id="UP000004095">
    <property type="component" value="Unassembled WGS sequence"/>
</dbReference>
<dbReference type="SUPFAM" id="SSF55653">
    <property type="entry name" value="Ribosomal protein L9 C-domain"/>
    <property type="match status" value="1"/>
</dbReference>
<proteinExistence type="predicted"/>
<feature type="domain" description="Large ribosomal subunit protein bL9 C-terminal" evidence="1">
    <location>
        <begin position="1"/>
        <end position="82"/>
    </location>
</feature>
<dbReference type="AlphaFoldDB" id="A1ZWT1"/>
<organism evidence="2 3">
    <name type="scientific">Microscilla marina ATCC 23134</name>
    <dbReference type="NCBI Taxonomy" id="313606"/>
    <lineage>
        <taxon>Bacteria</taxon>
        <taxon>Pseudomonadati</taxon>
        <taxon>Bacteroidota</taxon>
        <taxon>Cytophagia</taxon>
        <taxon>Cytophagales</taxon>
        <taxon>Microscillaceae</taxon>
        <taxon>Microscilla</taxon>
    </lineage>
</organism>
<dbReference type="InterPro" id="IPR020069">
    <property type="entry name" value="Ribosomal_bL9_C"/>
</dbReference>